<evidence type="ECO:0008006" key="3">
    <source>
        <dbReference type="Google" id="ProtNLM"/>
    </source>
</evidence>
<dbReference type="AlphaFoldDB" id="M2ZQF8"/>
<dbReference type="STRING" id="383855.M2ZQF8"/>
<name>M2ZQF8_PSEFD</name>
<evidence type="ECO:0000313" key="1">
    <source>
        <dbReference type="EMBL" id="EME81299.1"/>
    </source>
</evidence>
<dbReference type="EMBL" id="KB446560">
    <property type="protein sequence ID" value="EME81299.1"/>
    <property type="molecule type" value="Genomic_DNA"/>
</dbReference>
<dbReference type="RefSeq" id="XP_007928525.1">
    <property type="nucleotide sequence ID" value="XM_007930334.1"/>
</dbReference>
<dbReference type="Proteomes" id="UP000016932">
    <property type="component" value="Unassembled WGS sequence"/>
</dbReference>
<dbReference type="eggNOG" id="ENOG502SM2M">
    <property type="taxonomic scope" value="Eukaryota"/>
</dbReference>
<dbReference type="HOGENOM" id="CLU_058877_0_0_1"/>
<dbReference type="PANTHER" id="PTHR43844:SF2">
    <property type="entry name" value="SYNTHASE, VITAMIN-B12 INDEPENDENT, PUTATIVE (AFU_ORTHOLOGUE AFUA_3G12060)-RELATED"/>
    <property type="match status" value="1"/>
</dbReference>
<keyword evidence="2" id="KW-1185">Reference proteome</keyword>
<dbReference type="OrthoDB" id="7772923at2759"/>
<organism evidence="1 2">
    <name type="scientific">Pseudocercospora fijiensis (strain CIRAD86)</name>
    <name type="common">Black leaf streak disease fungus</name>
    <name type="synonym">Mycosphaerella fijiensis</name>
    <dbReference type="NCBI Taxonomy" id="383855"/>
    <lineage>
        <taxon>Eukaryota</taxon>
        <taxon>Fungi</taxon>
        <taxon>Dikarya</taxon>
        <taxon>Ascomycota</taxon>
        <taxon>Pezizomycotina</taxon>
        <taxon>Dothideomycetes</taxon>
        <taxon>Dothideomycetidae</taxon>
        <taxon>Mycosphaerellales</taxon>
        <taxon>Mycosphaerellaceae</taxon>
        <taxon>Pseudocercospora</taxon>
    </lineage>
</organism>
<accession>M2ZQF8</accession>
<dbReference type="VEuPathDB" id="FungiDB:MYCFIDRAFT_140381"/>
<sequence>RVDHVGSLLCPLELIEALVPLTRSQLGSVEPRTDEELSELPKITADSIQAVLTKQIEEGVTTISSDEDERTTLFDGMFEALSRVEQRRFSWDASHSGLPTNRPLKKCAYVDDWPFLRSCLPVERWKDPKMTMPPPTWEFNQLTKAYTADSGYAPDKDHLTDVANAMRGEILDLYDNGLPKVQIGDPNLASFCDESWTNSLRDRRTDIEKWLGLNVHPHNCLLRDLPEDLKIGLRIYWCSYPKGYEKIAAKLFREMEYKIFYLGFDSPHGGDFGLPKHIPPSKAVVLGVVGTKEADLEDLSRTKERVLSAVELIC</sequence>
<dbReference type="GeneID" id="19331152"/>
<dbReference type="SUPFAM" id="SSF51726">
    <property type="entry name" value="UROD/MetE-like"/>
    <property type="match status" value="1"/>
</dbReference>
<dbReference type="PANTHER" id="PTHR43844">
    <property type="entry name" value="METHIONINE SYNTHASE"/>
    <property type="match status" value="1"/>
</dbReference>
<reference evidence="1 2" key="1">
    <citation type="journal article" date="2012" name="PLoS Pathog.">
        <title>Diverse lifestyles and strategies of plant pathogenesis encoded in the genomes of eighteen Dothideomycetes fungi.</title>
        <authorList>
            <person name="Ohm R.A."/>
            <person name="Feau N."/>
            <person name="Henrissat B."/>
            <person name="Schoch C.L."/>
            <person name="Horwitz B.A."/>
            <person name="Barry K.W."/>
            <person name="Condon B.J."/>
            <person name="Copeland A.C."/>
            <person name="Dhillon B."/>
            <person name="Glaser F."/>
            <person name="Hesse C.N."/>
            <person name="Kosti I."/>
            <person name="LaButti K."/>
            <person name="Lindquist E.A."/>
            <person name="Lucas S."/>
            <person name="Salamov A.A."/>
            <person name="Bradshaw R.E."/>
            <person name="Ciuffetti L."/>
            <person name="Hamelin R.C."/>
            <person name="Kema G.H.J."/>
            <person name="Lawrence C."/>
            <person name="Scott J.A."/>
            <person name="Spatafora J.W."/>
            <person name="Turgeon B.G."/>
            <person name="de Wit P.J.G.M."/>
            <person name="Zhong S."/>
            <person name="Goodwin S.B."/>
            <person name="Grigoriev I.V."/>
        </authorList>
    </citation>
    <scope>NUCLEOTIDE SEQUENCE [LARGE SCALE GENOMIC DNA]</scope>
    <source>
        <strain evidence="1 2">CIRAD86</strain>
    </source>
</reference>
<dbReference type="Gene3D" id="3.20.20.210">
    <property type="match status" value="1"/>
</dbReference>
<gene>
    <name evidence="1" type="ORF">MYCFIDRAFT_140381</name>
</gene>
<feature type="non-terminal residue" evidence="1">
    <location>
        <position position="1"/>
    </location>
</feature>
<evidence type="ECO:0000313" key="2">
    <source>
        <dbReference type="Proteomes" id="UP000016932"/>
    </source>
</evidence>
<proteinExistence type="predicted"/>
<dbReference type="InterPro" id="IPR038071">
    <property type="entry name" value="UROD/MetE-like_sf"/>
</dbReference>
<protein>
    <recommendedName>
        <fullName evidence="3">Amidohydrolase-related domain-containing protein</fullName>
    </recommendedName>
</protein>
<dbReference type="KEGG" id="pfj:MYCFIDRAFT_140381"/>